<keyword evidence="2" id="KW-1185">Reference proteome</keyword>
<gene>
    <name evidence="1" type="ORF">EOD41_12385</name>
</gene>
<dbReference type="Proteomes" id="UP000282759">
    <property type="component" value="Unassembled WGS sequence"/>
</dbReference>
<accession>A0A437MRK5</accession>
<reference evidence="1 2" key="1">
    <citation type="submission" date="2019-01" db="EMBL/GenBank/DDBJ databases">
        <authorList>
            <person name="Chen W.-M."/>
        </authorList>
    </citation>
    <scope>NUCLEOTIDE SEQUENCE [LARGE SCALE GENOMIC DNA]</scope>
    <source>
        <strain evidence="1 2">YBJ-36</strain>
    </source>
</reference>
<evidence type="ECO:0000313" key="2">
    <source>
        <dbReference type="Proteomes" id="UP000282759"/>
    </source>
</evidence>
<sequence>MARPSLSEDNRRSINFTVRLTPAELRKLESVAALCGKAPGTLMRERFFKGRFPHPKMPKIDSNTYFELKKIGVNLNQLARKANANIMPTGILSLIAVLQRQQETIIKLLLDDSEPENW</sequence>
<evidence type="ECO:0000313" key="1">
    <source>
        <dbReference type="EMBL" id="RVU00275.1"/>
    </source>
</evidence>
<comment type="caution">
    <text evidence="1">The sequence shown here is derived from an EMBL/GenBank/DDBJ whole genome shotgun (WGS) entry which is preliminary data.</text>
</comment>
<dbReference type="OrthoDB" id="681025at2"/>
<dbReference type="AlphaFoldDB" id="A0A437MRK5"/>
<dbReference type="EMBL" id="SACK01000005">
    <property type="protein sequence ID" value="RVU00275.1"/>
    <property type="molecule type" value="Genomic_DNA"/>
</dbReference>
<dbReference type="RefSeq" id="WP_127705334.1">
    <property type="nucleotide sequence ID" value="NZ_SACK01000005.1"/>
</dbReference>
<name>A0A437MRK5_9SPHI</name>
<protein>
    <submittedName>
        <fullName evidence="1">MobC family plasmid mobilization relaxosome protein</fullName>
    </submittedName>
</protein>
<organism evidence="1 2">
    <name type="scientific">Mucilaginibacter limnophilus</name>
    <dbReference type="NCBI Taxonomy" id="1932778"/>
    <lineage>
        <taxon>Bacteria</taxon>
        <taxon>Pseudomonadati</taxon>
        <taxon>Bacteroidota</taxon>
        <taxon>Sphingobacteriia</taxon>
        <taxon>Sphingobacteriales</taxon>
        <taxon>Sphingobacteriaceae</taxon>
        <taxon>Mucilaginibacter</taxon>
    </lineage>
</organism>
<proteinExistence type="predicted"/>
<dbReference type="InterPro" id="IPR053842">
    <property type="entry name" value="NikA-like"/>
</dbReference>
<dbReference type="Pfam" id="PF21983">
    <property type="entry name" value="NikA-like"/>
    <property type="match status" value="1"/>
</dbReference>